<keyword evidence="1" id="KW-0812">Transmembrane</keyword>
<reference evidence="2 3" key="1">
    <citation type="submission" date="2018-10" db="EMBL/GenBank/DDBJ databases">
        <title>An updated phylogeny of the Alphaproteobacteria reveals that the parasitic Rickettsiales and Holosporales have independent origins.</title>
        <authorList>
            <person name="Munoz-Gomez S.A."/>
            <person name="Hess S."/>
            <person name="Burger G."/>
            <person name="Lang B.F."/>
            <person name="Susko E."/>
            <person name="Slamovits C.H."/>
            <person name="Roger A.J."/>
        </authorList>
    </citation>
    <scope>NUCLEOTIDE SEQUENCE [LARGE SCALE GENOMIC DNA]</scope>
    <source>
        <strain evidence="2">HOLO01</strain>
    </source>
</reference>
<evidence type="ECO:0000313" key="3">
    <source>
        <dbReference type="Proteomes" id="UP000293550"/>
    </source>
</evidence>
<name>A0A4Q7DPE1_9PROT</name>
<organism evidence="2 3">
    <name type="scientific">Candidatus Finniella inopinata</name>
    <dbReference type="NCBI Taxonomy" id="1696036"/>
    <lineage>
        <taxon>Bacteria</taxon>
        <taxon>Pseudomonadati</taxon>
        <taxon>Pseudomonadota</taxon>
        <taxon>Alphaproteobacteria</taxon>
        <taxon>Holosporales</taxon>
        <taxon>Candidatus Paracaedibacteraceae</taxon>
        <taxon>Candidatus Finniella</taxon>
    </lineage>
</organism>
<proteinExistence type="predicted"/>
<dbReference type="Proteomes" id="UP000293550">
    <property type="component" value="Unassembled WGS sequence"/>
</dbReference>
<feature type="transmembrane region" description="Helical" evidence="1">
    <location>
        <begin position="153"/>
        <end position="172"/>
    </location>
</feature>
<evidence type="ECO:0000313" key="2">
    <source>
        <dbReference type="EMBL" id="RZI46856.1"/>
    </source>
</evidence>
<dbReference type="AlphaFoldDB" id="A0A4Q7DPE1"/>
<gene>
    <name evidence="2" type="ORF">EQU50_01125</name>
</gene>
<comment type="caution">
    <text evidence="2">The sequence shown here is derived from an EMBL/GenBank/DDBJ whole genome shotgun (WGS) entry which is preliminary data.</text>
</comment>
<accession>A0A4Q7DPE1</accession>
<dbReference type="EMBL" id="SCFB01000002">
    <property type="protein sequence ID" value="RZI46856.1"/>
    <property type="molecule type" value="Genomic_DNA"/>
</dbReference>
<keyword evidence="1" id="KW-0472">Membrane</keyword>
<keyword evidence="3" id="KW-1185">Reference proteome</keyword>
<keyword evidence="1" id="KW-1133">Transmembrane helix</keyword>
<sequence>MRKDYKRLSFWLTSLSVMFLCVLSMHGLTNRSYGCEIGSESDNSTRKIRQIEVSPYDPENPPISIEEKLVRGKKFNRILFLNQFLITALTGAAFLKPALFYEAITGSALSLFLTTYIPSQEEDDELSAEIKKARPCLQEKLDRLNRSYQREKYRFCLIYAMELSLVFCVAVFRPD</sequence>
<feature type="transmembrane region" description="Helical" evidence="1">
    <location>
        <begin position="78"/>
        <end position="95"/>
    </location>
</feature>
<evidence type="ECO:0000256" key="1">
    <source>
        <dbReference type="SAM" id="Phobius"/>
    </source>
</evidence>
<dbReference type="RefSeq" id="WP_130153328.1">
    <property type="nucleotide sequence ID" value="NZ_SCFB01000002.1"/>
</dbReference>
<protein>
    <submittedName>
        <fullName evidence="2">Uncharacterized protein</fullName>
    </submittedName>
</protein>